<dbReference type="PROSITE" id="PS51722">
    <property type="entry name" value="G_TR_2"/>
    <property type="match status" value="1"/>
</dbReference>
<evidence type="ECO:0000256" key="1">
    <source>
        <dbReference type="ARBA" id="ARBA00004496"/>
    </source>
</evidence>
<dbReference type="SUPFAM" id="SSF52540">
    <property type="entry name" value="P-loop containing nucleoside triphosphate hydrolases"/>
    <property type="match status" value="1"/>
</dbReference>
<protein>
    <recommendedName>
        <fullName evidence="8">Ribosome assembly protein 1</fullName>
    </recommendedName>
    <alternativeName>
        <fullName evidence="9">Elongation factor-like 1</fullName>
    </alternativeName>
</protein>
<dbReference type="GO" id="GO:0005829">
    <property type="term" value="C:cytosol"/>
    <property type="evidence" value="ECO:0007669"/>
    <property type="project" value="TreeGrafter"/>
</dbReference>
<dbReference type="EMBL" id="JAEVHI010000002">
    <property type="protein sequence ID" value="KAG5298974.1"/>
    <property type="molecule type" value="Genomic_DNA"/>
</dbReference>
<dbReference type="InterPro" id="IPR056752">
    <property type="entry name" value="EFL1"/>
</dbReference>
<dbReference type="CDD" id="cd04096">
    <property type="entry name" value="eEF2_snRNP_like_C"/>
    <property type="match status" value="1"/>
</dbReference>
<keyword evidence="4" id="KW-0547">Nucleotide-binding</keyword>
<dbReference type="InterPro" id="IPR014721">
    <property type="entry name" value="Ribsml_uS5_D2-typ_fold_subgr"/>
</dbReference>
<evidence type="ECO:0000313" key="12">
    <source>
        <dbReference type="EMBL" id="KAG5298974.1"/>
    </source>
</evidence>
<evidence type="ECO:0000256" key="8">
    <source>
        <dbReference type="ARBA" id="ARBA00068031"/>
    </source>
</evidence>
<dbReference type="InterPro" id="IPR005225">
    <property type="entry name" value="Small_GTP-bd"/>
</dbReference>
<dbReference type="Gene3D" id="3.90.1430.10">
    <property type="entry name" value="Yeast translation eEF2 (G' domain)"/>
    <property type="match status" value="1"/>
</dbReference>
<sequence>MPVVNLGDLVRLQQKAEDIRNICILAHVDHGKTSLTDSLIATNGIISPKMAGKIRYLDSRPDEQLRGITMESSAISLYFSMLRRASKDADPEQKEYLINLIDSPGHIDFSSEVSTASRLCDGALVLVDAVEGVCSQTVTVLRHTWVEHLKPILVINKLDRLVTELKMTPAEAYLHLSKVLEQVNAVIGSFYQGERMEEDLQWREKMEERVNVAATKENGRTKQLPDNMDEAISQAESTESQFEEPDDEDLYFSPEKNNVIFCSATDGWAFTIRQFAGLYEKKLGFKRSLLEKFLWGNFYLDPKTKRVIGQKHLKGRNLKPLFVQLVLETIWAVYNATTGGGQGKGDSTLLEKITKSLGIAIPAHVLRSRDPRNILIAVFSSWLPLSTAVLVSVIEYLPSPPVAQAARLPDMIEDSPGSEAISPHVRDAMINFKAGKNDPVVAYVSKMVSIPESELPQNTRRSGGMLSPEEAREMARKKREEIAKLEAQNGGEKGADSFAQITSALQDASVEDSVKEKEDPEHLIGFARLYSGTLSVGDSIYVIPPKFSPSHPHASPVPQKVEVKALYLFMGRNLENLQSVPAGVVFGIAGMEGHVLKTGTLCSQLEGAVNLAGVTLSSPPIVRVALEPVNPSDLNKMINGLKLLEKSDPCAVYEVLPSGEHVILTAGELHLERCLKDLRERFAKCEIQAGEAIVPYRETTINAPEMSPPKNPDLPRGTVLSVSASKQLTIQLRIFPLPAEVIEFLTKHAATIKRFYSERRTVTNTTLEQNDVHNDIDDQGDINSGDTAARRILSLEEFKKELQNAFDESKVDKDMWKDVVNRIVEFGPRRIGPNILVDSTSTSSCDKLLLDTTTRSPQTQEARQTTSQASADHQRRSMGLFSDKISYAFQLATAQGPLCSEPIQGIAVLIEDVSVTKTGEEELGRFTGEVIKSARDAVWQGFLDWSPRLLLAMYSCEIQASTEVLGRVYGVITRRRGRILSETMKEGTPFFTILSLLPVAESFGFSDEIRKRTSGAASPQLIFAGFEMLDEDPFWVPATEEELEDLGELADRENVAKRYMDRVRSRKGLLVKGKKLVKDAEKQKTLKR</sequence>
<dbReference type="CDD" id="cd16268">
    <property type="entry name" value="EF2_II"/>
    <property type="match status" value="1"/>
</dbReference>
<evidence type="ECO:0000256" key="10">
    <source>
        <dbReference type="SAM" id="MobiDB-lite"/>
    </source>
</evidence>
<evidence type="ECO:0000256" key="9">
    <source>
        <dbReference type="ARBA" id="ARBA00081809"/>
    </source>
</evidence>
<evidence type="ECO:0000256" key="6">
    <source>
        <dbReference type="ARBA" id="ARBA00023134"/>
    </source>
</evidence>
<dbReference type="GO" id="GO:0003746">
    <property type="term" value="F:translation elongation factor activity"/>
    <property type="evidence" value="ECO:0007669"/>
    <property type="project" value="UniProtKB-KW"/>
</dbReference>
<dbReference type="InterPro" id="IPR000795">
    <property type="entry name" value="T_Tr_GTP-bd_dom"/>
</dbReference>
<dbReference type="GO" id="GO:0005525">
    <property type="term" value="F:GTP binding"/>
    <property type="evidence" value="ECO:0007669"/>
    <property type="project" value="UniProtKB-KW"/>
</dbReference>
<keyword evidence="5" id="KW-0378">Hydrolase</keyword>
<dbReference type="InterPro" id="IPR035647">
    <property type="entry name" value="EFG_III/V"/>
</dbReference>
<comment type="catalytic activity">
    <reaction evidence="7">
        <text>GTP + H2O = GDP + phosphate + H(+)</text>
        <dbReference type="Rhea" id="RHEA:19669"/>
        <dbReference type="ChEBI" id="CHEBI:15377"/>
        <dbReference type="ChEBI" id="CHEBI:15378"/>
        <dbReference type="ChEBI" id="CHEBI:37565"/>
        <dbReference type="ChEBI" id="CHEBI:43474"/>
        <dbReference type="ChEBI" id="CHEBI:58189"/>
    </reaction>
</comment>
<accession>A0A8H7YUZ5</accession>
<evidence type="ECO:0000313" key="13">
    <source>
        <dbReference type="Proteomes" id="UP000670092"/>
    </source>
</evidence>
<dbReference type="InterPro" id="IPR027417">
    <property type="entry name" value="P-loop_NTPase"/>
</dbReference>
<evidence type="ECO:0000256" key="2">
    <source>
        <dbReference type="ARBA" id="ARBA00022490"/>
    </source>
</evidence>
<dbReference type="GO" id="GO:0042256">
    <property type="term" value="P:cytosolic ribosome assembly"/>
    <property type="evidence" value="ECO:0007669"/>
    <property type="project" value="TreeGrafter"/>
</dbReference>
<dbReference type="PRINTS" id="PR00315">
    <property type="entry name" value="ELONGATNFCT"/>
</dbReference>
<evidence type="ECO:0000256" key="3">
    <source>
        <dbReference type="ARBA" id="ARBA00022517"/>
    </source>
</evidence>
<dbReference type="FunFam" id="3.30.70.240:FF:000006">
    <property type="entry name" value="Elongation factor like GTPase 1"/>
    <property type="match status" value="1"/>
</dbReference>
<comment type="subcellular location">
    <subcellularLocation>
        <location evidence="1">Cytoplasm</location>
    </subcellularLocation>
</comment>
<dbReference type="SUPFAM" id="SSF54980">
    <property type="entry name" value="EF-G C-terminal domain-like"/>
    <property type="match status" value="2"/>
</dbReference>
<dbReference type="GO" id="GO:0003924">
    <property type="term" value="F:GTPase activity"/>
    <property type="evidence" value="ECO:0007669"/>
    <property type="project" value="InterPro"/>
</dbReference>
<keyword evidence="12" id="KW-0648">Protein biosynthesis</keyword>
<proteinExistence type="predicted"/>
<dbReference type="PANTHER" id="PTHR42908:SF3">
    <property type="entry name" value="ELONGATION FACTOR-LIKE GTPASE 1"/>
    <property type="match status" value="1"/>
</dbReference>
<dbReference type="Gene3D" id="3.30.70.870">
    <property type="entry name" value="Elongation Factor G (Translational Gtpase), domain 3"/>
    <property type="match status" value="1"/>
</dbReference>
<dbReference type="CDD" id="cd01885">
    <property type="entry name" value="EF2"/>
    <property type="match status" value="1"/>
</dbReference>
<dbReference type="Pfam" id="PF25118">
    <property type="entry name" value="EFL1"/>
    <property type="match status" value="1"/>
</dbReference>
<feature type="compositionally biased region" description="Polar residues" evidence="10">
    <location>
        <begin position="853"/>
        <end position="871"/>
    </location>
</feature>
<keyword evidence="12" id="KW-0251">Elongation factor</keyword>
<keyword evidence="6" id="KW-0342">GTP-binding</keyword>
<dbReference type="Gene3D" id="3.40.50.300">
    <property type="entry name" value="P-loop containing nucleotide triphosphate hydrolases"/>
    <property type="match status" value="1"/>
</dbReference>
<dbReference type="SUPFAM" id="SSF50447">
    <property type="entry name" value="Translation proteins"/>
    <property type="match status" value="1"/>
</dbReference>
<dbReference type="SMART" id="SM00838">
    <property type="entry name" value="EFG_C"/>
    <property type="match status" value="1"/>
</dbReference>
<dbReference type="FunFam" id="3.90.1430.10:FF:000002">
    <property type="entry name" value="Elongation factor like GTPase 1"/>
    <property type="match status" value="1"/>
</dbReference>
<dbReference type="SUPFAM" id="SSF54211">
    <property type="entry name" value="Ribosomal protein S5 domain 2-like"/>
    <property type="match status" value="1"/>
</dbReference>
<dbReference type="FunFam" id="3.40.50.300:FF:000746">
    <property type="entry name" value="Ribosome assembly protein 1"/>
    <property type="match status" value="1"/>
</dbReference>
<reference evidence="12 13" key="1">
    <citation type="submission" date="2021-01" db="EMBL/GenBank/DDBJ databases">
        <title>Chromosome-level genome assembly of a human fungal pathogen reveals clustering of transcriptionally co-regulated genes.</title>
        <authorList>
            <person name="Voorhies M."/>
            <person name="Cohen S."/>
            <person name="Shea T.P."/>
            <person name="Petrus S."/>
            <person name="Munoz J.F."/>
            <person name="Poplawski S."/>
            <person name="Goldman W.E."/>
            <person name="Michael T."/>
            <person name="Cuomo C.A."/>
            <person name="Sil A."/>
            <person name="Beyhan S."/>
        </authorList>
    </citation>
    <scope>NUCLEOTIDE SEQUENCE [LARGE SCALE GENOMIC DNA]</scope>
    <source>
        <strain evidence="12 13">G184AR</strain>
    </source>
</reference>
<dbReference type="GO" id="GO:1990904">
    <property type="term" value="C:ribonucleoprotein complex"/>
    <property type="evidence" value="ECO:0007669"/>
    <property type="project" value="TreeGrafter"/>
</dbReference>
<dbReference type="OrthoDB" id="364892at2759"/>
<feature type="domain" description="Tr-type G" evidence="11">
    <location>
        <begin position="17"/>
        <end position="289"/>
    </location>
</feature>
<dbReference type="NCBIfam" id="TIGR00231">
    <property type="entry name" value="small_GTP"/>
    <property type="match status" value="1"/>
</dbReference>
<dbReference type="CDD" id="cd16261">
    <property type="entry name" value="EF2_snRNP_III"/>
    <property type="match status" value="1"/>
</dbReference>
<name>A0A8H7YUZ5_AJECA</name>
<dbReference type="PANTHER" id="PTHR42908">
    <property type="entry name" value="TRANSLATION ELONGATION FACTOR-RELATED"/>
    <property type="match status" value="1"/>
</dbReference>
<dbReference type="Gene3D" id="3.30.230.10">
    <property type="match status" value="1"/>
</dbReference>
<dbReference type="VEuPathDB" id="FungiDB:I7I52_09118"/>
<dbReference type="InterPro" id="IPR009000">
    <property type="entry name" value="Transl_B-barrel_sf"/>
</dbReference>
<dbReference type="InterPro" id="IPR020568">
    <property type="entry name" value="Ribosomal_Su5_D2-typ_SF"/>
</dbReference>
<dbReference type="Gene3D" id="2.40.30.10">
    <property type="entry name" value="Translation factors"/>
    <property type="match status" value="1"/>
</dbReference>
<dbReference type="AlphaFoldDB" id="A0A8H7YUZ5"/>
<keyword evidence="2" id="KW-0963">Cytoplasm</keyword>
<dbReference type="Gene3D" id="3.30.70.240">
    <property type="match status" value="1"/>
</dbReference>
<dbReference type="FunFam" id="3.30.70.870:FF:000002">
    <property type="entry name" value="Translation elongation factor 2"/>
    <property type="match status" value="1"/>
</dbReference>
<dbReference type="CDD" id="cd01681">
    <property type="entry name" value="aeEF2_snRNP_like_IV"/>
    <property type="match status" value="1"/>
</dbReference>
<dbReference type="Proteomes" id="UP000670092">
    <property type="component" value="Unassembled WGS sequence"/>
</dbReference>
<feature type="region of interest" description="Disordered" evidence="10">
    <location>
        <begin position="853"/>
        <end position="874"/>
    </location>
</feature>
<dbReference type="InterPro" id="IPR000640">
    <property type="entry name" value="EFG_V-like"/>
</dbReference>
<dbReference type="Pfam" id="PF00009">
    <property type="entry name" value="GTP_EFTU"/>
    <property type="match status" value="1"/>
</dbReference>
<evidence type="ECO:0000256" key="5">
    <source>
        <dbReference type="ARBA" id="ARBA00022801"/>
    </source>
</evidence>
<evidence type="ECO:0000256" key="4">
    <source>
        <dbReference type="ARBA" id="ARBA00022741"/>
    </source>
</evidence>
<keyword evidence="3" id="KW-0690">Ribosome biogenesis</keyword>
<gene>
    <name evidence="12" type="primary">RIA1</name>
    <name evidence="12" type="ORF">I7I52_09118</name>
</gene>
<dbReference type="GO" id="GO:0043022">
    <property type="term" value="F:ribosome binding"/>
    <property type="evidence" value="ECO:0007669"/>
    <property type="project" value="TreeGrafter"/>
</dbReference>
<organism evidence="12 13">
    <name type="scientific">Ajellomyces capsulatus</name>
    <name type="common">Darling's disease fungus</name>
    <name type="synonym">Histoplasma capsulatum</name>
    <dbReference type="NCBI Taxonomy" id="5037"/>
    <lineage>
        <taxon>Eukaryota</taxon>
        <taxon>Fungi</taxon>
        <taxon>Dikarya</taxon>
        <taxon>Ascomycota</taxon>
        <taxon>Pezizomycotina</taxon>
        <taxon>Eurotiomycetes</taxon>
        <taxon>Eurotiomycetidae</taxon>
        <taxon>Onygenales</taxon>
        <taxon>Ajellomycetaceae</taxon>
        <taxon>Histoplasma</taxon>
    </lineage>
</organism>
<dbReference type="Pfam" id="PF00679">
    <property type="entry name" value="EFG_C"/>
    <property type="match status" value="1"/>
</dbReference>
<evidence type="ECO:0000259" key="11">
    <source>
        <dbReference type="PROSITE" id="PS51722"/>
    </source>
</evidence>
<comment type="caution">
    <text evidence="12">The sequence shown here is derived from an EMBL/GenBank/DDBJ whole genome shotgun (WGS) entry which is preliminary data.</text>
</comment>
<evidence type="ECO:0000256" key="7">
    <source>
        <dbReference type="ARBA" id="ARBA00048548"/>
    </source>
</evidence>